<protein>
    <submittedName>
        <fullName evidence="1">Uncharacterized protein</fullName>
    </submittedName>
</protein>
<evidence type="ECO:0000313" key="1">
    <source>
        <dbReference type="EMBL" id="KWE03456.1"/>
    </source>
</evidence>
<reference evidence="1 2" key="1">
    <citation type="submission" date="2015-11" db="EMBL/GenBank/DDBJ databases">
        <title>Expanding the genomic diversity of Burkholderia species for the development of highly accurate diagnostics.</title>
        <authorList>
            <person name="Sahl J."/>
            <person name="Keim P."/>
            <person name="Wagner D."/>
        </authorList>
    </citation>
    <scope>NUCLEOTIDE SEQUENCE [LARGE SCALE GENOMIC DNA]</scope>
    <source>
        <strain evidence="1 2">MSMB2167WGS</strain>
    </source>
</reference>
<comment type="caution">
    <text evidence="1">The sequence shown here is derived from an EMBL/GenBank/DDBJ whole genome shotgun (WGS) entry which is preliminary data.</text>
</comment>
<evidence type="ECO:0000313" key="2">
    <source>
        <dbReference type="Proteomes" id="UP000062998"/>
    </source>
</evidence>
<organism evidence="1 2">
    <name type="scientific">Burkholderia ubonensis</name>
    <dbReference type="NCBI Taxonomy" id="101571"/>
    <lineage>
        <taxon>Bacteria</taxon>
        <taxon>Pseudomonadati</taxon>
        <taxon>Pseudomonadota</taxon>
        <taxon>Betaproteobacteria</taxon>
        <taxon>Burkholderiales</taxon>
        <taxon>Burkholderiaceae</taxon>
        <taxon>Burkholderia</taxon>
        <taxon>Burkholderia cepacia complex</taxon>
    </lineage>
</organism>
<dbReference type="AlphaFoldDB" id="A0A107G190"/>
<gene>
    <name evidence="1" type="ORF">WL73_13940</name>
</gene>
<name>A0A107G190_9BURK</name>
<dbReference type="Proteomes" id="UP000062998">
    <property type="component" value="Unassembled WGS sequence"/>
</dbReference>
<dbReference type="RefSeq" id="WP_060324752.1">
    <property type="nucleotide sequence ID" value="NZ_LPIU01000042.1"/>
</dbReference>
<accession>A0A107G190</accession>
<proteinExistence type="predicted"/>
<dbReference type="EMBL" id="LPIX01000053">
    <property type="protein sequence ID" value="KWE03456.1"/>
    <property type="molecule type" value="Genomic_DNA"/>
</dbReference>
<sequence>MDIVEIWLTDGTWVPLSSSVGTSSAIYPARVQSANSVVASMYSITRTGRLQVVQLDATSLGRTVDTLC</sequence>